<feature type="transmembrane region" description="Helical" evidence="7">
    <location>
        <begin position="245"/>
        <end position="265"/>
    </location>
</feature>
<keyword evidence="4 7" id="KW-0812">Transmembrane</keyword>
<keyword evidence="9" id="KW-1185">Reference proteome</keyword>
<dbReference type="PANTHER" id="PTHR34229">
    <property type="entry name" value="METAL TRANSPORT PROTEIN HI_1621-RELATED"/>
    <property type="match status" value="1"/>
</dbReference>
<keyword evidence="2" id="KW-0813">Transport</keyword>
<gene>
    <name evidence="8" type="ORF">KDW_47520</name>
</gene>
<sequence length="429" mass="45490">MHIPDGYLSPVFSLGTGVATIPVWGVAVNKVKKVLNQRTVPLLAIFAAFSFTIMMFNIPVPGGTTAHAIGGTLIAVVLGPWAAVIGISTALIIQALFFGDGGVLAIFANCLNMGIILPFIGYFVYRLIASRAPLRSTRRVWAAGIGAYLGITASALAVGIELGLQPLLFQAGGHPLYSPYPLQVAIPTMLLSHALGASLVEALVTALGVVYIQKNHPQYLTTLRGTVAEADASAGSRQAMPLWQMLALGLSCGLAILLAAGLITGHGDFTHLFGTDWSHVAWSDVGIMLVIVLGLALGLIPLAWFLLPKSIRKVGTIFVALAVFVPIGLIAPGFAYAEGSPEDVKQAFGYMPQGLKQLSGVWSAPFSGYNLQSSFFNGPNVPMWRQGLGYELSGLLGILLIGVLFWGVATLLTHQHKDENMQQEERAHV</sequence>
<feature type="transmembrane region" description="Helical" evidence="7">
    <location>
        <begin position="103"/>
        <end position="128"/>
    </location>
</feature>
<dbReference type="Pfam" id="PF01891">
    <property type="entry name" value="CbiM"/>
    <property type="match status" value="1"/>
</dbReference>
<name>A0A5J4KVP1_9CHLR</name>
<evidence type="ECO:0000256" key="7">
    <source>
        <dbReference type="SAM" id="Phobius"/>
    </source>
</evidence>
<evidence type="ECO:0000313" key="9">
    <source>
        <dbReference type="Proteomes" id="UP000326912"/>
    </source>
</evidence>
<feature type="transmembrane region" description="Helical" evidence="7">
    <location>
        <begin position="314"/>
        <end position="337"/>
    </location>
</feature>
<reference evidence="8 9" key="1">
    <citation type="submission" date="2019-10" db="EMBL/GenBank/DDBJ databases">
        <title>Dictyobacter vulcani sp. nov., within the class Ktedonobacteria, isolated from soil of volcanic Mt. Zao.</title>
        <authorList>
            <person name="Zheng Y."/>
            <person name="Wang C.M."/>
            <person name="Sakai Y."/>
            <person name="Abe K."/>
            <person name="Yokota A."/>
            <person name="Yabe S."/>
        </authorList>
    </citation>
    <scope>NUCLEOTIDE SEQUENCE [LARGE SCALE GENOMIC DNA]</scope>
    <source>
        <strain evidence="8 9">W12</strain>
    </source>
</reference>
<feature type="transmembrane region" description="Helical" evidence="7">
    <location>
        <begin position="140"/>
        <end position="164"/>
    </location>
</feature>
<keyword evidence="5 7" id="KW-1133">Transmembrane helix</keyword>
<dbReference type="GO" id="GO:0005886">
    <property type="term" value="C:plasma membrane"/>
    <property type="evidence" value="ECO:0007669"/>
    <property type="project" value="UniProtKB-SubCell"/>
</dbReference>
<comment type="subcellular location">
    <subcellularLocation>
        <location evidence="1">Cell membrane</location>
        <topology evidence="1">Multi-pass membrane protein</topology>
    </subcellularLocation>
</comment>
<feature type="transmembrane region" description="Helical" evidence="7">
    <location>
        <begin position="72"/>
        <end position="97"/>
    </location>
</feature>
<evidence type="ECO:0000256" key="4">
    <source>
        <dbReference type="ARBA" id="ARBA00022692"/>
    </source>
</evidence>
<organism evidence="8 9">
    <name type="scientific">Dictyobacter vulcani</name>
    <dbReference type="NCBI Taxonomy" id="2607529"/>
    <lineage>
        <taxon>Bacteria</taxon>
        <taxon>Bacillati</taxon>
        <taxon>Chloroflexota</taxon>
        <taxon>Ktedonobacteria</taxon>
        <taxon>Ktedonobacterales</taxon>
        <taxon>Dictyobacteraceae</taxon>
        <taxon>Dictyobacter</taxon>
    </lineage>
</organism>
<feature type="transmembrane region" description="Helical" evidence="7">
    <location>
        <begin position="39"/>
        <end position="60"/>
    </location>
</feature>
<accession>A0A5J4KVP1</accession>
<dbReference type="EMBL" id="BKZW01000002">
    <property type="protein sequence ID" value="GER90590.1"/>
    <property type="molecule type" value="Genomic_DNA"/>
</dbReference>
<dbReference type="RefSeq" id="WP_151758308.1">
    <property type="nucleotide sequence ID" value="NZ_BKZW01000002.1"/>
</dbReference>
<evidence type="ECO:0000256" key="6">
    <source>
        <dbReference type="ARBA" id="ARBA00023136"/>
    </source>
</evidence>
<evidence type="ECO:0000256" key="1">
    <source>
        <dbReference type="ARBA" id="ARBA00004651"/>
    </source>
</evidence>
<evidence type="ECO:0000256" key="5">
    <source>
        <dbReference type="ARBA" id="ARBA00022989"/>
    </source>
</evidence>
<proteinExistence type="predicted"/>
<keyword evidence="3" id="KW-1003">Cell membrane</keyword>
<dbReference type="AlphaFoldDB" id="A0A5J4KVP1"/>
<dbReference type="GO" id="GO:0000041">
    <property type="term" value="P:transition metal ion transport"/>
    <property type="evidence" value="ECO:0007669"/>
    <property type="project" value="InterPro"/>
</dbReference>
<feature type="transmembrane region" description="Helical" evidence="7">
    <location>
        <begin position="285"/>
        <end position="307"/>
    </location>
</feature>
<comment type="caution">
    <text evidence="8">The sequence shown here is derived from an EMBL/GenBank/DDBJ whole genome shotgun (WGS) entry which is preliminary data.</text>
</comment>
<evidence type="ECO:0000256" key="2">
    <source>
        <dbReference type="ARBA" id="ARBA00022448"/>
    </source>
</evidence>
<feature type="transmembrane region" description="Helical" evidence="7">
    <location>
        <begin position="392"/>
        <end position="412"/>
    </location>
</feature>
<keyword evidence="6 7" id="KW-0472">Membrane</keyword>
<evidence type="ECO:0008006" key="10">
    <source>
        <dbReference type="Google" id="ProtNLM"/>
    </source>
</evidence>
<dbReference type="InterPro" id="IPR002751">
    <property type="entry name" value="CbiM/NikMN"/>
</dbReference>
<dbReference type="NCBIfam" id="NF008873">
    <property type="entry name" value="PRK11909.1"/>
    <property type="match status" value="1"/>
</dbReference>
<dbReference type="PANTHER" id="PTHR34229:SF1">
    <property type="entry name" value="METAL TRANSPORT PROTEIN HI_1621-RELATED"/>
    <property type="match status" value="1"/>
</dbReference>
<dbReference type="Proteomes" id="UP000326912">
    <property type="component" value="Unassembled WGS sequence"/>
</dbReference>
<dbReference type="Gene3D" id="1.10.1760.20">
    <property type="match status" value="1"/>
</dbReference>
<evidence type="ECO:0000313" key="8">
    <source>
        <dbReference type="EMBL" id="GER90590.1"/>
    </source>
</evidence>
<protein>
    <recommendedName>
        <fullName evidence="10">Cobalamin biosynthesis protein CbiM</fullName>
    </recommendedName>
</protein>
<feature type="transmembrane region" description="Helical" evidence="7">
    <location>
        <begin position="7"/>
        <end position="27"/>
    </location>
</feature>
<evidence type="ECO:0000256" key="3">
    <source>
        <dbReference type="ARBA" id="ARBA00022475"/>
    </source>
</evidence>
<feature type="transmembrane region" description="Helical" evidence="7">
    <location>
        <begin position="184"/>
        <end position="212"/>
    </location>
</feature>